<dbReference type="InterPro" id="IPR050311">
    <property type="entry name" value="ORC1/CDC6"/>
</dbReference>
<keyword evidence="10 11" id="KW-0539">Nucleus</keyword>
<dbReference type="GO" id="GO:0005524">
    <property type="term" value="F:ATP binding"/>
    <property type="evidence" value="ECO:0007669"/>
    <property type="project" value="UniProtKB-KW"/>
</dbReference>
<proteinExistence type="inferred from homology"/>
<accession>A0A6J3JV11</accession>
<keyword evidence="7 11" id="KW-0067">ATP-binding</keyword>
<evidence type="ECO:0000256" key="6">
    <source>
        <dbReference type="ARBA" id="ARBA00022741"/>
    </source>
</evidence>
<dbReference type="GO" id="GO:0003688">
    <property type="term" value="F:DNA replication origin binding"/>
    <property type="evidence" value="ECO:0007669"/>
    <property type="project" value="TreeGrafter"/>
</dbReference>
<reference evidence="16" key="1">
    <citation type="submission" date="2025-08" db="UniProtKB">
        <authorList>
            <consortium name="RefSeq"/>
        </authorList>
    </citation>
    <scope>IDENTIFICATION</scope>
    <source>
        <tissue evidence="16">Muscle</tissue>
    </source>
</reference>
<evidence type="ECO:0000256" key="7">
    <source>
        <dbReference type="ARBA" id="ARBA00022840"/>
    </source>
</evidence>
<dbReference type="GeneID" id="117230503"/>
<keyword evidence="4 11" id="KW-0235">DNA replication</keyword>
<dbReference type="InterPro" id="IPR003593">
    <property type="entry name" value="AAA+_ATPase"/>
</dbReference>
<dbReference type="RefSeq" id="XP_033343945.1">
    <property type="nucleotide sequence ID" value="XM_033488054.1"/>
</dbReference>
<dbReference type="Gene3D" id="3.40.50.300">
    <property type="entry name" value="P-loop containing nucleotide triphosphate hydrolases"/>
    <property type="match status" value="1"/>
</dbReference>
<dbReference type="CDD" id="cd08768">
    <property type="entry name" value="Cdc6_C"/>
    <property type="match status" value="1"/>
</dbReference>
<feature type="region of interest" description="Disordered" evidence="12">
    <location>
        <begin position="136"/>
        <end position="170"/>
    </location>
</feature>
<feature type="compositionally biased region" description="Basic residues" evidence="12">
    <location>
        <begin position="271"/>
        <end position="280"/>
    </location>
</feature>
<dbReference type="FunFam" id="1.10.8.60:FF:000062">
    <property type="entry name" value="Origin recognition complex subunit 1"/>
    <property type="match status" value="1"/>
</dbReference>
<evidence type="ECO:0000256" key="10">
    <source>
        <dbReference type="ARBA" id="ARBA00023242"/>
    </source>
</evidence>
<feature type="domain" description="Cdc6 C-terminal" evidence="14">
    <location>
        <begin position="851"/>
        <end position="931"/>
    </location>
</feature>
<comment type="function">
    <text evidence="11">Component of the origin recognition complex (ORC) that binds origins of replication. DNA-binding is ATP-dependent, however specific DNA sequences that define origins of replication have not been identified so far. ORC is required to assemble the pre-replication complex necessary to initiate DNA replication.</text>
</comment>
<dbReference type="GO" id="GO:0006270">
    <property type="term" value="P:DNA replication initiation"/>
    <property type="evidence" value="ECO:0007669"/>
    <property type="project" value="TreeGrafter"/>
</dbReference>
<keyword evidence="15" id="KW-1185">Reference proteome</keyword>
<dbReference type="InterPro" id="IPR027417">
    <property type="entry name" value="P-loop_NTPase"/>
</dbReference>
<feature type="compositionally biased region" description="Basic and acidic residues" evidence="12">
    <location>
        <begin position="136"/>
        <end position="152"/>
    </location>
</feature>
<evidence type="ECO:0000256" key="3">
    <source>
        <dbReference type="ARBA" id="ARBA00019081"/>
    </source>
</evidence>
<dbReference type="InterPro" id="IPR015163">
    <property type="entry name" value="Cdc6_C"/>
</dbReference>
<evidence type="ECO:0000256" key="11">
    <source>
        <dbReference type="RuleBase" id="RU365058"/>
    </source>
</evidence>
<comment type="subunit">
    <text evidence="11">ORC is composed of six subunits.</text>
</comment>
<dbReference type="GO" id="GO:0033314">
    <property type="term" value="P:mitotic DNA replication checkpoint signaling"/>
    <property type="evidence" value="ECO:0007669"/>
    <property type="project" value="TreeGrafter"/>
</dbReference>
<dbReference type="GO" id="GO:0016887">
    <property type="term" value="F:ATP hydrolysis activity"/>
    <property type="evidence" value="ECO:0007669"/>
    <property type="project" value="InterPro"/>
</dbReference>
<evidence type="ECO:0000256" key="1">
    <source>
        <dbReference type="ARBA" id="ARBA00004123"/>
    </source>
</evidence>
<dbReference type="Pfam" id="PF00004">
    <property type="entry name" value="AAA"/>
    <property type="match status" value="1"/>
</dbReference>
<dbReference type="GO" id="GO:0005664">
    <property type="term" value="C:nuclear origin of replication recognition complex"/>
    <property type="evidence" value="ECO:0007669"/>
    <property type="project" value="TreeGrafter"/>
</dbReference>
<evidence type="ECO:0000256" key="2">
    <source>
        <dbReference type="ARBA" id="ARBA00008398"/>
    </source>
</evidence>
<dbReference type="Proteomes" id="UP000504631">
    <property type="component" value="Unplaced"/>
</dbReference>
<keyword evidence="6 11" id="KW-0547">Nucleotide-binding</keyword>
<dbReference type="InterPro" id="IPR054425">
    <property type="entry name" value="Cdc6_ORC1-like_ATPase_lid"/>
</dbReference>
<evidence type="ECO:0000259" key="14">
    <source>
        <dbReference type="SMART" id="SM01074"/>
    </source>
</evidence>
<feature type="compositionally biased region" description="Basic and acidic residues" evidence="12">
    <location>
        <begin position="281"/>
        <end position="292"/>
    </location>
</feature>
<evidence type="ECO:0000256" key="8">
    <source>
        <dbReference type="ARBA" id="ARBA00022842"/>
    </source>
</evidence>
<feature type="compositionally biased region" description="Basic and acidic residues" evidence="12">
    <location>
        <begin position="351"/>
        <end position="366"/>
    </location>
</feature>
<evidence type="ECO:0000259" key="13">
    <source>
        <dbReference type="SMART" id="SM00382"/>
    </source>
</evidence>
<evidence type="ECO:0000256" key="4">
    <source>
        <dbReference type="ARBA" id="ARBA00022705"/>
    </source>
</evidence>
<comment type="subcellular location">
    <subcellularLocation>
        <location evidence="1 11">Nucleus</location>
    </subcellularLocation>
</comment>
<gene>
    <name evidence="16" type="primary">LOC117230503</name>
</gene>
<protein>
    <recommendedName>
        <fullName evidence="3 11">Origin recognition complex subunit 1</fullName>
    </recommendedName>
</protein>
<evidence type="ECO:0000313" key="16">
    <source>
        <dbReference type="RefSeq" id="XP_033343945.1"/>
    </source>
</evidence>
<evidence type="ECO:0000256" key="9">
    <source>
        <dbReference type="ARBA" id="ARBA00023125"/>
    </source>
</evidence>
<dbReference type="AlphaFoldDB" id="A0A6J3JV11"/>
<dbReference type="PANTHER" id="PTHR10763:SF23">
    <property type="entry name" value="ORIGIN RECOGNITION COMPLEX SUBUNIT 1"/>
    <property type="match status" value="1"/>
</dbReference>
<organism evidence="15 16">
    <name type="scientific">Bombus vosnesenskii</name>
    <dbReference type="NCBI Taxonomy" id="207650"/>
    <lineage>
        <taxon>Eukaryota</taxon>
        <taxon>Metazoa</taxon>
        <taxon>Ecdysozoa</taxon>
        <taxon>Arthropoda</taxon>
        <taxon>Hexapoda</taxon>
        <taxon>Insecta</taxon>
        <taxon>Pterygota</taxon>
        <taxon>Neoptera</taxon>
        <taxon>Endopterygota</taxon>
        <taxon>Hymenoptera</taxon>
        <taxon>Apocrita</taxon>
        <taxon>Aculeata</taxon>
        <taxon>Apoidea</taxon>
        <taxon>Anthophila</taxon>
        <taxon>Apidae</taxon>
        <taxon>Bombus</taxon>
        <taxon>Pyrobombus</taxon>
    </lineage>
</organism>
<keyword evidence="8" id="KW-0460">Magnesium</keyword>
<keyword evidence="9 11" id="KW-0238">DNA-binding</keyword>
<evidence type="ECO:0000256" key="12">
    <source>
        <dbReference type="SAM" id="MobiDB-lite"/>
    </source>
</evidence>
<name>A0A6J3JV11_9HYME</name>
<evidence type="ECO:0000313" key="15">
    <source>
        <dbReference type="Proteomes" id="UP000504631"/>
    </source>
</evidence>
<dbReference type="Pfam" id="PF09079">
    <property type="entry name" value="WHD_Cdc6"/>
    <property type="match status" value="1"/>
</dbReference>
<dbReference type="Pfam" id="PF22606">
    <property type="entry name" value="Cdc6-ORC-like_ATPase_lid"/>
    <property type="match status" value="1"/>
</dbReference>
<dbReference type="SMART" id="SM00382">
    <property type="entry name" value="AAA"/>
    <property type="match status" value="1"/>
</dbReference>
<evidence type="ECO:0000256" key="5">
    <source>
        <dbReference type="ARBA" id="ARBA00022723"/>
    </source>
</evidence>
<dbReference type="SMART" id="SM01074">
    <property type="entry name" value="Cdc6_C"/>
    <property type="match status" value="1"/>
</dbReference>
<dbReference type="Gene3D" id="1.10.8.60">
    <property type="match status" value="1"/>
</dbReference>
<comment type="similarity">
    <text evidence="2 11">Belongs to the ORC1 family.</text>
</comment>
<feature type="domain" description="AAA+ ATPase" evidence="13">
    <location>
        <begin position="606"/>
        <end position="755"/>
    </location>
</feature>
<dbReference type="PANTHER" id="PTHR10763">
    <property type="entry name" value="CELL DIVISION CONTROL PROTEIN 6-RELATED"/>
    <property type="match status" value="1"/>
</dbReference>
<dbReference type="KEGG" id="bvk:117230503"/>
<dbReference type="InterPro" id="IPR003959">
    <property type="entry name" value="ATPase_AAA_core"/>
</dbReference>
<sequence length="937" mass="106312">MSMRLNKCSDHEITIILDTESNSDKEQESCGDITAAKIQKRRKNVVDISPDTKNVLNISSESENVFQKFKYTLPKNNILQKDQVSLKIKLRRSTEKSLYKIDTDSECENSIRKSRSRLQRQKKKCYPEVENKRSYIDNKDNSIKNKANDDSKLIPGEIDGDVSRKGRNRRPPLRLSYYQCDTIRRINSPSLRDRKAINYNEDKLFINSIVSNMKNNKKLLNQQKKETPNSSIDKQNLEVKPVYSNTRNNKRNRILSKKDEENDSSTDSKISKAKLLKKSKSRNDKLDHASTKDEEDVSDTDSKISRAKSLKKSNKSENRNDKLVHASTKDEEDISDTDSKISRAKSLKKSNKSENRNDKLDHASTKDEEDVSDTDSKISRAKSLKKSNKSESRSDRLDHALKIHETTKKQDSSTSINSTPVKLVKQKRVIYENTPKQIQPVGNNDSSTEGECLADAYKRIKISSAVKNSANSINSTPVKVNKRKGVINNKNNNDAEDEYLSDMYKHIKISSAKKNILTPQTKNNMQNSIESCLEKTHLSTPKSRPKYNNLTPSLIKRKSALLKPSTPLQEARSRLHVSAVPKSLPCREEEFNNIFTFLRGKLEDKSGGCIYISGVPGTGKTATVNEAVRCLQKLIVKGQLDDFDYVAINGMKLTEPRQAYVQILKQLNGRTATWEQSYHALEKRFHSGTSKMTLLLVDELDLLCTKRQDVVYNLLDWPTKSTAQLVVITIANTMDLPERVLMGRVTSRLGLTRLTFQPYNFKQLQEIVTSRLKDYDGFRSEAVQLVARKVSAVSGDARRALDICRRAMEIAELRNAETISLQDVSEAVSEMIASAKVQAIKHCSKVEKIFLLAVSAEVTRTSIEEVYFKNAYRQVESLCSFDGIEVPTITEILAVCARLGSNRLLICEHSKNDIHQKILLNVSTDDIHYATQELDLN</sequence>
<feature type="region of interest" description="Disordered" evidence="12">
    <location>
        <begin position="222"/>
        <end position="396"/>
    </location>
</feature>
<dbReference type="GO" id="GO:0046872">
    <property type="term" value="F:metal ion binding"/>
    <property type="evidence" value="ECO:0007669"/>
    <property type="project" value="UniProtKB-KW"/>
</dbReference>
<dbReference type="FunFam" id="3.40.50.300:FF:000199">
    <property type="entry name" value="Origin recognition complex subunit 1"/>
    <property type="match status" value="1"/>
</dbReference>
<keyword evidence="5" id="KW-0479">Metal-binding</keyword>
<feature type="compositionally biased region" description="Basic and acidic residues" evidence="12">
    <location>
        <begin position="314"/>
        <end position="329"/>
    </location>
</feature>
<dbReference type="CTD" id="4998"/>
<dbReference type="SUPFAM" id="SSF52540">
    <property type="entry name" value="P-loop containing nucleoside triphosphate hydrolases"/>
    <property type="match status" value="1"/>
</dbReference>